<dbReference type="SUPFAM" id="SSF51905">
    <property type="entry name" value="FAD/NAD(P)-binding domain"/>
    <property type="match status" value="1"/>
</dbReference>
<name>A0AAD4CJ58_ASPNN</name>
<organism evidence="2 3">
    <name type="scientific">Aspergillus nanangensis</name>
    <dbReference type="NCBI Taxonomy" id="2582783"/>
    <lineage>
        <taxon>Eukaryota</taxon>
        <taxon>Fungi</taxon>
        <taxon>Dikarya</taxon>
        <taxon>Ascomycota</taxon>
        <taxon>Pezizomycotina</taxon>
        <taxon>Eurotiomycetes</taxon>
        <taxon>Eurotiomycetidae</taxon>
        <taxon>Eurotiales</taxon>
        <taxon>Aspergillaceae</taxon>
        <taxon>Aspergillus</taxon>
        <taxon>Aspergillus subgen. Circumdati</taxon>
    </lineage>
</organism>
<dbReference type="Gene3D" id="3.30.9.10">
    <property type="entry name" value="D-Amino Acid Oxidase, subunit A, domain 2"/>
    <property type="match status" value="1"/>
</dbReference>
<evidence type="ECO:0000313" key="2">
    <source>
        <dbReference type="EMBL" id="KAF9887401.1"/>
    </source>
</evidence>
<dbReference type="Proteomes" id="UP001194746">
    <property type="component" value="Unassembled WGS sequence"/>
</dbReference>
<protein>
    <recommendedName>
        <fullName evidence="1">FAD dependent oxidoreductase domain-containing protein</fullName>
    </recommendedName>
</protein>
<dbReference type="InterPro" id="IPR006076">
    <property type="entry name" value="FAD-dep_OxRdtase"/>
</dbReference>
<dbReference type="GO" id="GO:0005737">
    <property type="term" value="C:cytoplasm"/>
    <property type="evidence" value="ECO:0007669"/>
    <property type="project" value="TreeGrafter"/>
</dbReference>
<dbReference type="InterPro" id="IPR036188">
    <property type="entry name" value="FAD/NAD-bd_sf"/>
</dbReference>
<keyword evidence="3" id="KW-1185">Reference proteome</keyword>
<comment type="caution">
    <text evidence="2">The sequence shown here is derived from an EMBL/GenBank/DDBJ whole genome shotgun (WGS) entry which is preliminary data.</text>
</comment>
<evidence type="ECO:0000313" key="3">
    <source>
        <dbReference type="Proteomes" id="UP001194746"/>
    </source>
</evidence>
<dbReference type="Gene3D" id="3.50.50.60">
    <property type="entry name" value="FAD/NAD(P)-binding domain"/>
    <property type="match status" value="1"/>
</dbReference>
<dbReference type="EMBL" id="VCAU01000062">
    <property type="protein sequence ID" value="KAF9887401.1"/>
    <property type="molecule type" value="Genomic_DNA"/>
</dbReference>
<gene>
    <name evidence="2" type="ORF">FE257_010256</name>
</gene>
<dbReference type="PANTHER" id="PTHR13847:SF260">
    <property type="entry name" value="FAD DEPENDENT OXIDOREDUCTASE DOMAIN-CONTAINING PROTEIN"/>
    <property type="match status" value="1"/>
</dbReference>
<feature type="domain" description="FAD dependent oxidoreductase" evidence="1">
    <location>
        <begin position="47"/>
        <end position="416"/>
    </location>
</feature>
<dbReference type="Pfam" id="PF01266">
    <property type="entry name" value="DAO"/>
    <property type="match status" value="1"/>
</dbReference>
<sequence>MSSSFENIYEPGVVDPGIPVPNSTASYWLSQPSKIHKIQSPWIDTADVVVIGSGITATSIAKTLLAKKPGLQVVLVEARDLCSGATGRNGGHIKNMSFEMWIERKEKYGVQEAIRWTQFEQSHLPTLTSCIQTNNIECDLRIHDGVDAYYDASQFQKAVDAIADMKKHAPELAETYTIYDQKEALAKLKCGPTCIGAISSPAASLWPYKFVSSLIGQMVEKDGLHVQTQTRVSKVSERDNYATVETNRGQIRATSVIHATNAYMGHLLAELRPFISPVRGNVTRQRSPPGFALEKSFWLRHGTKDYDYLIQTPSSEFIIGRANTGRRAVGDDSAIDTGPHAHLGGILPLVLEFPSPTLPRRTEVTHAWSGILGFTEDANPFIGSLSLFGKKHQWVCGGYHGVGMVKAFLSGQILVSLLLGEKKPFEYPESALLSERRLASLKSGLRSSRL</sequence>
<proteinExistence type="predicted"/>
<evidence type="ECO:0000259" key="1">
    <source>
        <dbReference type="Pfam" id="PF01266"/>
    </source>
</evidence>
<reference evidence="2" key="2">
    <citation type="submission" date="2020-02" db="EMBL/GenBank/DDBJ databases">
        <authorList>
            <person name="Gilchrist C.L.M."/>
            <person name="Chooi Y.-H."/>
        </authorList>
    </citation>
    <scope>NUCLEOTIDE SEQUENCE</scope>
    <source>
        <strain evidence="2">MST-FP2251</strain>
    </source>
</reference>
<accession>A0AAD4CJ58</accession>
<dbReference type="PANTHER" id="PTHR13847">
    <property type="entry name" value="SARCOSINE DEHYDROGENASE-RELATED"/>
    <property type="match status" value="1"/>
</dbReference>
<dbReference type="AlphaFoldDB" id="A0AAD4CJ58"/>
<reference evidence="2" key="1">
    <citation type="journal article" date="2019" name="Beilstein J. Org. Chem.">
        <title>Nanangenines: drimane sesquiterpenoids as the dominant metabolite cohort of a novel Australian fungus, Aspergillus nanangensis.</title>
        <authorList>
            <person name="Lacey H.J."/>
            <person name="Gilchrist C.L.M."/>
            <person name="Crombie A."/>
            <person name="Kalaitzis J.A."/>
            <person name="Vuong D."/>
            <person name="Rutledge P.J."/>
            <person name="Turner P."/>
            <person name="Pitt J.I."/>
            <person name="Lacey E."/>
            <person name="Chooi Y.H."/>
            <person name="Piggott A.M."/>
        </authorList>
    </citation>
    <scope>NUCLEOTIDE SEQUENCE</scope>
    <source>
        <strain evidence="2">MST-FP2251</strain>
    </source>
</reference>